<feature type="transmembrane region" description="Helical" evidence="6">
    <location>
        <begin position="326"/>
        <end position="345"/>
    </location>
</feature>
<dbReference type="InterPro" id="IPR003465">
    <property type="entry name" value="Prot_inh_I20"/>
</dbReference>
<name>A0ABD1GFN8_SALDI</name>
<keyword evidence="7" id="KW-0732">Signal</keyword>
<evidence type="ECO:0000313" key="10">
    <source>
        <dbReference type="Proteomes" id="UP001567538"/>
    </source>
</evidence>
<evidence type="ECO:0000313" key="9">
    <source>
        <dbReference type="EMBL" id="KAL1542819.1"/>
    </source>
</evidence>
<dbReference type="AlphaFoldDB" id="A0ABD1GFN8"/>
<feature type="transmembrane region" description="Helical" evidence="6">
    <location>
        <begin position="266"/>
        <end position="287"/>
    </location>
</feature>
<dbReference type="Gene3D" id="1.20.120.20">
    <property type="entry name" value="Apolipoprotein"/>
    <property type="match status" value="1"/>
</dbReference>
<comment type="subcellular location">
    <subcellularLocation>
        <location evidence="1">Membrane</location>
    </subcellularLocation>
</comment>
<evidence type="ECO:0000256" key="6">
    <source>
        <dbReference type="SAM" id="Phobius"/>
    </source>
</evidence>
<dbReference type="PANTHER" id="PTHR47652:SF3">
    <property type="entry name" value="MITOCHONDRIAL IMPORT INNER MEMBRANE TRANSLOCASE SUBUNIT TIM44"/>
    <property type="match status" value="1"/>
</dbReference>
<feature type="signal peptide" evidence="7">
    <location>
        <begin position="1"/>
        <end position="24"/>
    </location>
</feature>
<evidence type="ECO:0000256" key="1">
    <source>
        <dbReference type="ARBA" id="ARBA00004370"/>
    </source>
</evidence>
<dbReference type="Pfam" id="PF13664">
    <property type="entry name" value="DUF4149"/>
    <property type="match status" value="1"/>
</dbReference>
<evidence type="ECO:0000259" key="8">
    <source>
        <dbReference type="Pfam" id="PF13664"/>
    </source>
</evidence>
<keyword evidence="4 6" id="KW-0472">Membrane</keyword>
<feature type="transmembrane region" description="Helical" evidence="6">
    <location>
        <begin position="299"/>
        <end position="320"/>
    </location>
</feature>
<reference evidence="9 10" key="1">
    <citation type="submission" date="2024-06" db="EMBL/GenBank/DDBJ databases">
        <title>A chromosome level genome sequence of Diviner's sage (Salvia divinorum).</title>
        <authorList>
            <person name="Ford S.A."/>
            <person name="Ro D.-K."/>
            <person name="Ness R.W."/>
            <person name="Phillips M.A."/>
        </authorList>
    </citation>
    <scope>NUCLEOTIDE SEQUENCE [LARGE SCALE GENOMIC DNA]</scope>
    <source>
        <strain evidence="9">SAF-2024a</strain>
        <tissue evidence="9">Leaf</tissue>
    </source>
</reference>
<protein>
    <recommendedName>
        <fullName evidence="8">TMEM205-like domain-containing protein</fullName>
    </recommendedName>
</protein>
<dbReference type="PANTHER" id="PTHR47652">
    <property type="entry name" value="MITOCHONDRIAL IMPORT INNER MEMBRANE TRANSLOCASE SUBUNIT TIM44"/>
    <property type="match status" value="1"/>
</dbReference>
<feature type="domain" description="TMEM205-like" evidence="8">
    <location>
        <begin position="264"/>
        <end position="355"/>
    </location>
</feature>
<gene>
    <name evidence="9" type="ORF">AAHA92_19859</name>
</gene>
<keyword evidence="3 6" id="KW-1133">Transmembrane helix</keyword>
<dbReference type="SUPFAM" id="SSF100897">
    <property type="entry name" value="Plant proteinase inhibitors"/>
    <property type="match status" value="1"/>
</dbReference>
<feature type="compositionally biased region" description="Basic and acidic residues" evidence="5">
    <location>
        <begin position="379"/>
        <end position="392"/>
    </location>
</feature>
<feature type="region of interest" description="Disordered" evidence="5">
    <location>
        <begin position="364"/>
        <end position="397"/>
    </location>
</feature>
<keyword evidence="10" id="KW-1185">Reference proteome</keyword>
<dbReference type="Pfam" id="PF02428">
    <property type="entry name" value="Prot_inhib_II"/>
    <property type="match status" value="1"/>
</dbReference>
<organism evidence="9 10">
    <name type="scientific">Salvia divinorum</name>
    <name type="common">Maria pastora</name>
    <name type="synonym">Diviner's sage</name>
    <dbReference type="NCBI Taxonomy" id="28513"/>
    <lineage>
        <taxon>Eukaryota</taxon>
        <taxon>Viridiplantae</taxon>
        <taxon>Streptophyta</taxon>
        <taxon>Embryophyta</taxon>
        <taxon>Tracheophyta</taxon>
        <taxon>Spermatophyta</taxon>
        <taxon>Magnoliopsida</taxon>
        <taxon>eudicotyledons</taxon>
        <taxon>Gunneridae</taxon>
        <taxon>Pentapetalae</taxon>
        <taxon>asterids</taxon>
        <taxon>lamiids</taxon>
        <taxon>Lamiales</taxon>
        <taxon>Lamiaceae</taxon>
        <taxon>Nepetoideae</taxon>
        <taxon>Mentheae</taxon>
        <taxon>Salviinae</taxon>
        <taxon>Salvia</taxon>
        <taxon>Salvia subgen. Calosphace</taxon>
    </lineage>
</organism>
<comment type="caution">
    <text evidence="9">The sequence shown here is derived from an EMBL/GenBank/DDBJ whole genome shotgun (WGS) entry which is preliminary data.</text>
</comment>
<feature type="chain" id="PRO_5044791258" description="TMEM205-like domain-containing protein" evidence="7">
    <location>
        <begin position="25"/>
        <end position="447"/>
    </location>
</feature>
<evidence type="ECO:0000256" key="7">
    <source>
        <dbReference type="SAM" id="SignalP"/>
    </source>
</evidence>
<dbReference type="GO" id="GO:0016020">
    <property type="term" value="C:membrane"/>
    <property type="evidence" value="ECO:0007669"/>
    <property type="project" value="UniProtKB-SubCell"/>
</dbReference>
<evidence type="ECO:0000256" key="5">
    <source>
        <dbReference type="SAM" id="MobiDB-lite"/>
    </source>
</evidence>
<keyword evidence="2 6" id="KW-0812">Transmembrane</keyword>
<dbReference type="EMBL" id="JBEAFC010000008">
    <property type="protein sequence ID" value="KAL1542819.1"/>
    <property type="molecule type" value="Genomic_DNA"/>
</dbReference>
<dbReference type="InterPro" id="IPR025423">
    <property type="entry name" value="TMEM205-like"/>
</dbReference>
<sequence>MAPKTTTKVCFWALFLIVASTLECAKPKACPLYCIIDVGYMTCPSTGDAELAPVCNCCLAASGWFFTPTPQNPKSRDEGGVIVREGRRVVVVEYEKDDGNTKVLISPHDEAGFHANAKDKLNEKMEKVKDGVKEASSSVLEEMGKLSPRELVCDAYGKCKHKIASAFEKTKESAAEAASSAEGAAKEAAGRVRDTIQESKEKVKDSANEVKDEVAEKAGAARKELGEILRHAWEVAGDVFDYVAPRERERVGAAAAAGVVHLMGFAAAYGMGVWITFASSYVLAGALPRQQFAAVQSKIYPVYFKGMGYGVGLALLGHLVGRRDPAPMLQGMNLAAALGMIAVNLRWLEPQATKVCWVTCDGGKDEKEKEEGSGQAVETSRKAGDSTAEKAGRGPASEEAAARSQIIQLSQALERLNSYSSFLNALTLVSLTWHLVHLGQRLHAATR</sequence>
<proteinExistence type="predicted"/>
<evidence type="ECO:0000256" key="2">
    <source>
        <dbReference type="ARBA" id="ARBA00022692"/>
    </source>
</evidence>
<dbReference type="Gene3D" id="3.30.60.30">
    <property type="match status" value="1"/>
</dbReference>
<accession>A0ABD1GFN8</accession>
<dbReference type="Proteomes" id="UP001567538">
    <property type="component" value="Unassembled WGS sequence"/>
</dbReference>
<evidence type="ECO:0000256" key="3">
    <source>
        <dbReference type="ARBA" id="ARBA00022989"/>
    </source>
</evidence>
<evidence type="ECO:0000256" key="4">
    <source>
        <dbReference type="ARBA" id="ARBA00023136"/>
    </source>
</evidence>